<organism evidence="1">
    <name type="scientific">Arundo donax</name>
    <name type="common">Giant reed</name>
    <name type="synonym">Donax arundinaceus</name>
    <dbReference type="NCBI Taxonomy" id="35708"/>
    <lineage>
        <taxon>Eukaryota</taxon>
        <taxon>Viridiplantae</taxon>
        <taxon>Streptophyta</taxon>
        <taxon>Embryophyta</taxon>
        <taxon>Tracheophyta</taxon>
        <taxon>Spermatophyta</taxon>
        <taxon>Magnoliopsida</taxon>
        <taxon>Liliopsida</taxon>
        <taxon>Poales</taxon>
        <taxon>Poaceae</taxon>
        <taxon>PACMAD clade</taxon>
        <taxon>Arundinoideae</taxon>
        <taxon>Arundineae</taxon>
        <taxon>Arundo</taxon>
    </lineage>
</organism>
<proteinExistence type="predicted"/>
<protein>
    <submittedName>
        <fullName evidence="1">Uncharacterized protein</fullName>
    </submittedName>
</protein>
<reference evidence="1" key="2">
    <citation type="journal article" date="2015" name="Data Brief">
        <title>Shoot transcriptome of the giant reed, Arundo donax.</title>
        <authorList>
            <person name="Barrero R.A."/>
            <person name="Guerrero F.D."/>
            <person name="Moolhuijzen P."/>
            <person name="Goolsby J.A."/>
            <person name="Tidwell J."/>
            <person name="Bellgard S.E."/>
            <person name="Bellgard M.I."/>
        </authorList>
    </citation>
    <scope>NUCLEOTIDE SEQUENCE</scope>
    <source>
        <tissue evidence="1">Shoot tissue taken approximately 20 cm above the soil surface</tissue>
    </source>
</reference>
<dbReference type="AlphaFoldDB" id="A0A0A9ADV0"/>
<reference evidence="1" key="1">
    <citation type="submission" date="2014-09" db="EMBL/GenBank/DDBJ databases">
        <authorList>
            <person name="Magalhaes I.L.F."/>
            <person name="Oliveira U."/>
            <person name="Santos F.R."/>
            <person name="Vidigal T.H.D.A."/>
            <person name="Brescovit A.D."/>
            <person name="Santos A.J."/>
        </authorList>
    </citation>
    <scope>NUCLEOTIDE SEQUENCE</scope>
    <source>
        <tissue evidence="1">Shoot tissue taken approximately 20 cm above the soil surface</tissue>
    </source>
</reference>
<accession>A0A0A9ADV0</accession>
<dbReference type="EMBL" id="GBRH01248579">
    <property type="protein sequence ID" value="JAD49316.1"/>
    <property type="molecule type" value="Transcribed_RNA"/>
</dbReference>
<name>A0A0A9ADV0_ARUDO</name>
<evidence type="ECO:0000313" key="1">
    <source>
        <dbReference type="EMBL" id="JAD49316.1"/>
    </source>
</evidence>
<sequence length="17" mass="2155">MSWSRCYGSLYSLMQWR</sequence>